<organism evidence="2 3">
    <name type="scientific">Brevibacterium marinum</name>
    <dbReference type="NCBI Taxonomy" id="418643"/>
    <lineage>
        <taxon>Bacteria</taxon>
        <taxon>Bacillati</taxon>
        <taxon>Actinomycetota</taxon>
        <taxon>Actinomycetes</taxon>
        <taxon>Micrococcales</taxon>
        <taxon>Brevibacteriaceae</taxon>
        <taxon>Brevibacterium</taxon>
    </lineage>
</organism>
<dbReference type="AlphaFoldDB" id="A0A846RXE9"/>
<dbReference type="Proteomes" id="UP000576792">
    <property type="component" value="Unassembled WGS sequence"/>
</dbReference>
<reference evidence="2 3" key="1">
    <citation type="submission" date="2020-03" db="EMBL/GenBank/DDBJ databases">
        <title>Sequencing the genomes of 1000 actinobacteria strains.</title>
        <authorList>
            <person name="Klenk H.-P."/>
        </authorList>
    </citation>
    <scope>NUCLEOTIDE SEQUENCE [LARGE SCALE GENOMIC DNA]</scope>
    <source>
        <strain evidence="2 3">DSM 18964</strain>
    </source>
</reference>
<sequence>MVDAESDDAFNSDELEVWSAVATLLEWLPAALDAQLQADSGLSHFEFGILFALSEAEGRALRMSELAGYANSTLSRLSRAVGRLERKHWVQRAPDSNDGRITVATLTDLGLDAVWAAQPGHVALVRRLVFDSLTRSQARALRESSRRVNAAIRDDGGWLPGGAGSSES</sequence>
<dbReference type="InterPro" id="IPR039422">
    <property type="entry name" value="MarR/SlyA-like"/>
</dbReference>
<gene>
    <name evidence="2" type="ORF">BKA07_001140</name>
</gene>
<dbReference type="Gene3D" id="1.10.10.10">
    <property type="entry name" value="Winged helix-like DNA-binding domain superfamily/Winged helix DNA-binding domain"/>
    <property type="match status" value="1"/>
</dbReference>
<dbReference type="GO" id="GO:0006950">
    <property type="term" value="P:response to stress"/>
    <property type="evidence" value="ECO:0007669"/>
    <property type="project" value="TreeGrafter"/>
</dbReference>
<dbReference type="InterPro" id="IPR036390">
    <property type="entry name" value="WH_DNA-bd_sf"/>
</dbReference>
<dbReference type="SUPFAM" id="SSF46785">
    <property type="entry name" value="Winged helix' DNA-binding domain"/>
    <property type="match status" value="1"/>
</dbReference>
<keyword evidence="3" id="KW-1185">Reference proteome</keyword>
<dbReference type="PANTHER" id="PTHR33164">
    <property type="entry name" value="TRANSCRIPTIONAL REGULATOR, MARR FAMILY"/>
    <property type="match status" value="1"/>
</dbReference>
<evidence type="ECO:0000313" key="3">
    <source>
        <dbReference type="Proteomes" id="UP000576792"/>
    </source>
</evidence>
<dbReference type="Pfam" id="PF12802">
    <property type="entry name" value="MarR_2"/>
    <property type="match status" value="1"/>
</dbReference>
<feature type="domain" description="HTH marR-type" evidence="1">
    <location>
        <begin position="14"/>
        <end position="150"/>
    </location>
</feature>
<dbReference type="GO" id="GO:0003700">
    <property type="term" value="F:DNA-binding transcription factor activity"/>
    <property type="evidence" value="ECO:0007669"/>
    <property type="project" value="InterPro"/>
</dbReference>
<dbReference type="InterPro" id="IPR000835">
    <property type="entry name" value="HTH_MarR-typ"/>
</dbReference>
<accession>A0A846RXE9</accession>
<keyword evidence="2" id="KW-0238">DNA-binding</keyword>
<evidence type="ECO:0000259" key="1">
    <source>
        <dbReference type="PROSITE" id="PS50995"/>
    </source>
</evidence>
<comment type="caution">
    <text evidence="2">The sequence shown here is derived from an EMBL/GenBank/DDBJ whole genome shotgun (WGS) entry which is preliminary data.</text>
</comment>
<dbReference type="InterPro" id="IPR036388">
    <property type="entry name" value="WH-like_DNA-bd_sf"/>
</dbReference>
<name>A0A846RXE9_9MICO</name>
<protein>
    <submittedName>
        <fullName evidence="2">DNA-binding MarR family transcriptional regulator</fullName>
    </submittedName>
</protein>
<dbReference type="SMART" id="SM00347">
    <property type="entry name" value="HTH_MARR"/>
    <property type="match status" value="1"/>
</dbReference>
<dbReference type="PANTHER" id="PTHR33164:SF99">
    <property type="entry name" value="MARR FAMILY REGULATORY PROTEIN"/>
    <property type="match status" value="1"/>
</dbReference>
<evidence type="ECO:0000313" key="2">
    <source>
        <dbReference type="EMBL" id="NJC56105.1"/>
    </source>
</evidence>
<dbReference type="GO" id="GO:0003677">
    <property type="term" value="F:DNA binding"/>
    <property type="evidence" value="ECO:0007669"/>
    <property type="project" value="UniProtKB-KW"/>
</dbReference>
<proteinExistence type="predicted"/>
<dbReference type="EMBL" id="JAATJN010000001">
    <property type="protein sequence ID" value="NJC56105.1"/>
    <property type="molecule type" value="Genomic_DNA"/>
</dbReference>
<dbReference type="PROSITE" id="PS50995">
    <property type="entry name" value="HTH_MARR_2"/>
    <property type="match status" value="1"/>
</dbReference>
<dbReference type="RefSeq" id="WP_167950028.1">
    <property type="nucleotide sequence ID" value="NZ_BAAAPQ010000026.1"/>
</dbReference>